<reference evidence="2" key="1">
    <citation type="submission" date="2020-06" db="EMBL/GenBank/DDBJ databases">
        <authorList>
            <person name="Li T."/>
            <person name="Hu X."/>
            <person name="Zhang T."/>
            <person name="Song X."/>
            <person name="Zhang H."/>
            <person name="Dai N."/>
            <person name="Sheng W."/>
            <person name="Hou X."/>
            <person name="Wei L."/>
        </authorList>
    </citation>
    <scope>NUCLEOTIDE SEQUENCE</scope>
    <source>
        <strain evidence="2">KEN8</strain>
        <tissue evidence="2">Leaf</tissue>
    </source>
</reference>
<evidence type="ECO:0008006" key="3">
    <source>
        <dbReference type="Google" id="ProtNLM"/>
    </source>
</evidence>
<evidence type="ECO:0000313" key="2">
    <source>
        <dbReference type="EMBL" id="KAL0383000.1"/>
    </source>
</evidence>
<dbReference type="AlphaFoldDB" id="A0AAW2RRZ6"/>
<reference evidence="2" key="2">
    <citation type="journal article" date="2024" name="Plant">
        <title>Genomic evolution and insights into agronomic trait innovations of Sesamum species.</title>
        <authorList>
            <person name="Miao H."/>
            <person name="Wang L."/>
            <person name="Qu L."/>
            <person name="Liu H."/>
            <person name="Sun Y."/>
            <person name="Le M."/>
            <person name="Wang Q."/>
            <person name="Wei S."/>
            <person name="Zheng Y."/>
            <person name="Lin W."/>
            <person name="Duan Y."/>
            <person name="Cao H."/>
            <person name="Xiong S."/>
            <person name="Wang X."/>
            <person name="Wei L."/>
            <person name="Li C."/>
            <person name="Ma Q."/>
            <person name="Ju M."/>
            <person name="Zhao R."/>
            <person name="Li G."/>
            <person name="Mu C."/>
            <person name="Tian Q."/>
            <person name="Mei H."/>
            <person name="Zhang T."/>
            <person name="Gao T."/>
            <person name="Zhang H."/>
        </authorList>
    </citation>
    <scope>NUCLEOTIDE SEQUENCE</scope>
    <source>
        <strain evidence="2">KEN8</strain>
    </source>
</reference>
<protein>
    <recommendedName>
        <fullName evidence="3">Transposase</fullName>
    </recommendedName>
</protein>
<organism evidence="2">
    <name type="scientific">Sesamum calycinum</name>
    <dbReference type="NCBI Taxonomy" id="2727403"/>
    <lineage>
        <taxon>Eukaryota</taxon>
        <taxon>Viridiplantae</taxon>
        <taxon>Streptophyta</taxon>
        <taxon>Embryophyta</taxon>
        <taxon>Tracheophyta</taxon>
        <taxon>Spermatophyta</taxon>
        <taxon>Magnoliopsida</taxon>
        <taxon>eudicotyledons</taxon>
        <taxon>Gunneridae</taxon>
        <taxon>Pentapetalae</taxon>
        <taxon>asterids</taxon>
        <taxon>lamiids</taxon>
        <taxon>Lamiales</taxon>
        <taxon>Pedaliaceae</taxon>
        <taxon>Sesamum</taxon>
    </lineage>
</organism>
<dbReference type="PANTHER" id="PTHR31973">
    <property type="entry name" value="POLYPROTEIN, PUTATIVE-RELATED"/>
    <property type="match status" value="1"/>
</dbReference>
<gene>
    <name evidence="2" type="ORF">Scaly_0587300</name>
</gene>
<accession>A0AAW2RRZ6</accession>
<dbReference type="PANTHER" id="PTHR31973:SF187">
    <property type="entry name" value="MUTATOR TRANSPOSASE MUDRA PROTEIN"/>
    <property type="match status" value="1"/>
</dbReference>
<feature type="compositionally biased region" description="Acidic residues" evidence="1">
    <location>
        <begin position="131"/>
        <end position="140"/>
    </location>
</feature>
<sequence length="276" mass="31546">MPRRRYDIVLHMFDEQDILSRVDPRNDRIHVVYDEDVIEMFHRNVVIVEVHEWIHVELITPFGAELHVINLDAEEAKNVADEAYVEDDENAMQDECDSVRRARQTNEDEDDELMSGYSSDDAPLDAGSEHEGDEDEDESEDRMNNYLHKNILPHYAEMVKRSNHGSIVKLQYNHNENDDEEGLVSNIPIVPSFKRTFVGLGALKKDFLQRCGPFLGFDGCHLKGTYGCLLHPVIALDGNNGLFPLAFGVVESEFFQALDEMLGGFGVDRPWTFMSD</sequence>
<dbReference type="EMBL" id="JACGWM010000003">
    <property type="protein sequence ID" value="KAL0383000.1"/>
    <property type="molecule type" value="Genomic_DNA"/>
</dbReference>
<comment type="caution">
    <text evidence="2">The sequence shown here is derived from an EMBL/GenBank/DDBJ whole genome shotgun (WGS) entry which is preliminary data.</text>
</comment>
<feature type="region of interest" description="Disordered" evidence="1">
    <location>
        <begin position="103"/>
        <end position="141"/>
    </location>
</feature>
<evidence type="ECO:0000256" key="1">
    <source>
        <dbReference type="SAM" id="MobiDB-lite"/>
    </source>
</evidence>
<name>A0AAW2RRZ6_9LAMI</name>
<proteinExistence type="predicted"/>